<dbReference type="InterPro" id="IPR036390">
    <property type="entry name" value="WH_DNA-bd_sf"/>
</dbReference>
<feature type="domain" description="HTH arsR-type" evidence="1">
    <location>
        <begin position="1"/>
        <end position="94"/>
    </location>
</feature>
<dbReference type="InterPro" id="IPR036388">
    <property type="entry name" value="WH-like_DNA-bd_sf"/>
</dbReference>
<dbReference type="CDD" id="cd00090">
    <property type="entry name" value="HTH_ARSR"/>
    <property type="match status" value="1"/>
</dbReference>
<dbReference type="InterPro" id="IPR011991">
    <property type="entry name" value="ArsR-like_HTH"/>
</dbReference>
<dbReference type="GO" id="GO:0003700">
    <property type="term" value="F:DNA-binding transcription factor activity"/>
    <property type="evidence" value="ECO:0007669"/>
    <property type="project" value="InterPro"/>
</dbReference>
<name>A0A4R9FMP4_9LEPT</name>
<dbReference type="Gene3D" id="1.10.10.10">
    <property type="entry name" value="Winged helix-like DNA-binding domain superfamily/Winged helix DNA-binding domain"/>
    <property type="match status" value="1"/>
</dbReference>
<protein>
    <submittedName>
        <fullName evidence="2">Transcriptional regulator</fullName>
    </submittedName>
</protein>
<proteinExistence type="predicted"/>
<dbReference type="PROSITE" id="PS50987">
    <property type="entry name" value="HTH_ARSR_2"/>
    <property type="match status" value="1"/>
</dbReference>
<keyword evidence="3" id="KW-1185">Reference proteome</keyword>
<accession>A0A4R9FMP4</accession>
<dbReference type="EMBL" id="RQEP01000019">
    <property type="protein sequence ID" value="TGJ99504.1"/>
    <property type="molecule type" value="Genomic_DNA"/>
</dbReference>
<gene>
    <name evidence="2" type="ORF">EHO59_16770</name>
</gene>
<dbReference type="PRINTS" id="PR00778">
    <property type="entry name" value="HTHARSR"/>
</dbReference>
<evidence type="ECO:0000313" key="3">
    <source>
        <dbReference type="Proteomes" id="UP000297453"/>
    </source>
</evidence>
<dbReference type="Proteomes" id="UP000297453">
    <property type="component" value="Unassembled WGS sequence"/>
</dbReference>
<dbReference type="Pfam" id="PF12840">
    <property type="entry name" value="HTH_20"/>
    <property type="match status" value="1"/>
</dbReference>
<dbReference type="AlphaFoldDB" id="A0A4R9FMP4"/>
<dbReference type="SMART" id="SM00418">
    <property type="entry name" value="HTH_ARSR"/>
    <property type="match status" value="1"/>
</dbReference>
<dbReference type="OrthoDB" id="9799175at2"/>
<sequence length="115" mass="13288">MPSKTTNLDDLFHALADPTRRSVLERLSLGPATVGELAEPFDMALPSLMQHLSVLEDSVLVRSQKVGRVRTYQLTYQQLELGERWFSKQRASWEKRLNQLDNYLLDLKEKKNDSN</sequence>
<dbReference type="SUPFAM" id="SSF46785">
    <property type="entry name" value="Winged helix' DNA-binding domain"/>
    <property type="match status" value="1"/>
</dbReference>
<evidence type="ECO:0000259" key="1">
    <source>
        <dbReference type="PROSITE" id="PS50987"/>
    </source>
</evidence>
<evidence type="ECO:0000313" key="2">
    <source>
        <dbReference type="EMBL" id="TGJ99504.1"/>
    </source>
</evidence>
<organism evidence="2 3">
    <name type="scientific">Leptospira semungkisensis</name>
    <dbReference type="NCBI Taxonomy" id="2484985"/>
    <lineage>
        <taxon>Bacteria</taxon>
        <taxon>Pseudomonadati</taxon>
        <taxon>Spirochaetota</taxon>
        <taxon>Spirochaetia</taxon>
        <taxon>Leptospirales</taxon>
        <taxon>Leptospiraceae</taxon>
        <taxon>Leptospira</taxon>
    </lineage>
</organism>
<dbReference type="RefSeq" id="WP_135589597.1">
    <property type="nucleotide sequence ID" value="NZ_RQEP01000019.1"/>
</dbReference>
<comment type="caution">
    <text evidence="2">The sequence shown here is derived from an EMBL/GenBank/DDBJ whole genome shotgun (WGS) entry which is preliminary data.</text>
</comment>
<reference evidence="2" key="1">
    <citation type="journal article" date="2019" name="PLoS Negl. Trop. Dis.">
        <title>Revisiting the worldwide diversity of Leptospira species in the environment.</title>
        <authorList>
            <person name="Vincent A.T."/>
            <person name="Schiettekatte O."/>
            <person name="Bourhy P."/>
            <person name="Veyrier F.J."/>
            <person name="Picardeau M."/>
        </authorList>
    </citation>
    <scope>NUCLEOTIDE SEQUENCE [LARGE SCALE GENOMIC DNA]</scope>
    <source>
        <strain evidence="2">SSS9</strain>
    </source>
</reference>
<dbReference type="PANTHER" id="PTHR38600">
    <property type="entry name" value="TRANSCRIPTIONAL REGULATORY PROTEIN"/>
    <property type="match status" value="1"/>
</dbReference>
<dbReference type="PANTHER" id="PTHR38600:SF2">
    <property type="entry name" value="SLL0088 PROTEIN"/>
    <property type="match status" value="1"/>
</dbReference>
<dbReference type="NCBIfam" id="NF033788">
    <property type="entry name" value="HTH_metalloreg"/>
    <property type="match status" value="1"/>
</dbReference>
<dbReference type="InterPro" id="IPR001845">
    <property type="entry name" value="HTH_ArsR_DNA-bd_dom"/>
</dbReference>